<comment type="caution">
    <text evidence="8">The sequence shown here is derived from an EMBL/GenBank/DDBJ whole genome shotgun (WGS) entry which is preliminary data.</text>
</comment>
<keyword evidence="4 6" id="KW-0697">Rotamase</keyword>
<dbReference type="InterPro" id="IPR046357">
    <property type="entry name" value="PPIase_dom_sf"/>
</dbReference>
<evidence type="ECO:0000256" key="3">
    <source>
        <dbReference type="ARBA" id="ARBA00013194"/>
    </source>
</evidence>
<comment type="catalytic activity">
    <reaction evidence="1 6">
        <text>[protein]-peptidylproline (omega=180) = [protein]-peptidylproline (omega=0)</text>
        <dbReference type="Rhea" id="RHEA:16237"/>
        <dbReference type="Rhea" id="RHEA-COMP:10747"/>
        <dbReference type="Rhea" id="RHEA-COMP:10748"/>
        <dbReference type="ChEBI" id="CHEBI:83833"/>
        <dbReference type="ChEBI" id="CHEBI:83834"/>
        <dbReference type="EC" id="5.2.1.8"/>
    </reaction>
</comment>
<sequence>MTKRIIPIALLGAATLGITSCGGGKGDFKKVNGLEYKIVKDVEGKNAAIGDIIEFHLVAKVDTLTVADSYKQGQAQITKLDSARNIGDLVAIFPHMSAGDSAIVNISCDTILSKMPAEQIGRVPEWMKKGNTIKISVKLVSVKNEEEFQKEMQAKQAEQMKKMEEQKAAQMPLDDQKLQEYFTKNNLKPQKTASGVYYIVHKPGAGAQIAKGMTAKMKYTGKTLEGVAFDSNIDTAIGHHGTDLLTFQVGMGQMIPGFDEGVQQLKKGAKATLYLPSPLAYGPNSPSPLVAPNSILIFEVEVADASAASAPSPDMSAAAPGR</sequence>
<evidence type="ECO:0000256" key="2">
    <source>
        <dbReference type="ARBA" id="ARBA00006577"/>
    </source>
</evidence>
<gene>
    <name evidence="8" type="ORF">GCM10023093_04950</name>
</gene>
<dbReference type="EC" id="5.2.1.8" evidence="3 6"/>
<keyword evidence="5 6" id="KW-0413">Isomerase</keyword>
<evidence type="ECO:0000256" key="4">
    <source>
        <dbReference type="ARBA" id="ARBA00023110"/>
    </source>
</evidence>
<dbReference type="PROSITE" id="PS50059">
    <property type="entry name" value="FKBP_PPIASE"/>
    <property type="match status" value="1"/>
</dbReference>
<name>A0ABP8N479_9BACT</name>
<dbReference type="PROSITE" id="PS51257">
    <property type="entry name" value="PROKAR_LIPOPROTEIN"/>
    <property type="match status" value="1"/>
</dbReference>
<evidence type="ECO:0000256" key="6">
    <source>
        <dbReference type="PROSITE-ProRule" id="PRU00277"/>
    </source>
</evidence>
<dbReference type="PANTHER" id="PTHR43811:SF19">
    <property type="entry name" value="39 KDA FK506-BINDING NUCLEAR PROTEIN"/>
    <property type="match status" value="1"/>
</dbReference>
<proteinExistence type="inferred from homology"/>
<evidence type="ECO:0000313" key="8">
    <source>
        <dbReference type="EMBL" id="GAA4461032.1"/>
    </source>
</evidence>
<comment type="similarity">
    <text evidence="2">Belongs to the FKBP-type PPIase family.</text>
</comment>
<dbReference type="RefSeq" id="WP_345078026.1">
    <property type="nucleotide sequence ID" value="NZ_BAABFA010000005.1"/>
</dbReference>
<dbReference type="Pfam" id="PF00254">
    <property type="entry name" value="FKBP_C"/>
    <property type="match status" value="1"/>
</dbReference>
<protein>
    <recommendedName>
        <fullName evidence="3 6">peptidylprolyl isomerase</fullName>
        <ecNumber evidence="3 6">5.2.1.8</ecNumber>
    </recommendedName>
</protein>
<dbReference type="PANTHER" id="PTHR43811">
    <property type="entry name" value="FKBP-TYPE PEPTIDYL-PROLYL CIS-TRANS ISOMERASE FKPA"/>
    <property type="match status" value="1"/>
</dbReference>
<accession>A0ABP8N479</accession>
<evidence type="ECO:0000313" key="9">
    <source>
        <dbReference type="Proteomes" id="UP001500067"/>
    </source>
</evidence>
<feature type="domain" description="PPIase FKBP-type" evidence="7">
    <location>
        <begin position="212"/>
        <end position="306"/>
    </location>
</feature>
<dbReference type="EMBL" id="BAABFA010000005">
    <property type="protein sequence ID" value="GAA4461032.1"/>
    <property type="molecule type" value="Genomic_DNA"/>
</dbReference>
<evidence type="ECO:0000259" key="7">
    <source>
        <dbReference type="PROSITE" id="PS50059"/>
    </source>
</evidence>
<dbReference type="SUPFAM" id="SSF54534">
    <property type="entry name" value="FKBP-like"/>
    <property type="match status" value="2"/>
</dbReference>
<dbReference type="InterPro" id="IPR001179">
    <property type="entry name" value="PPIase_FKBP_dom"/>
</dbReference>
<dbReference type="Gene3D" id="3.10.50.40">
    <property type="match status" value="2"/>
</dbReference>
<dbReference type="Proteomes" id="UP001500067">
    <property type="component" value="Unassembled WGS sequence"/>
</dbReference>
<keyword evidence="9" id="KW-1185">Reference proteome</keyword>
<organism evidence="8 9">
    <name type="scientific">Nemorincola caseinilytica</name>
    <dbReference type="NCBI Taxonomy" id="2054315"/>
    <lineage>
        <taxon>Bacteria</taxon>
        <taxon>Pseudomonadati</taxon>
        <taxon>Bacteroidota</taxon>
        <taxon>Chitinophagia</taxon>
        <taxon>Chitinophagales</taxon>
        <taxon>Chitinophagaceae</taxon>
        <taxon>Nemorincola</taxon>
    </lineage>
</organism>
<evidence type="ECO:0000256" key="1">
    <source>
        <dbReference type="ARBA" id="ARBA00000971"/>
    </source>
</evidence>
<evidence type="ECO:0000256" key="5">
    <source>
        <dbReference type="ARBA" id="ARBA00023235"/>
    </source>
</evidence>
<reference evidence="9" key="1">
    <citation type="journal article" date="2019" name="Int. J. Syst. Evol. Microbiol.">
        <title>The Global Catalogue of Microorganisms (GCM) 10K type strain sequencing project: providing services to taxonomists for standard genome sequencing and annotation.</title>
        <authorList>
            <consortium name="The Broad Institute Genomics Platform"/>
            <consortium name="The Broad Institute Genome Sequencing Center for Infectious Disease"/>
            <person name="Wu L."/>
            <person name="Ma J."/>
        </authorList>
    </citation>
    <scope>NUCLEOTIDE SEQUENCE [LARGE SCALE GENOMIC DNA]</scope>
    <source>
        <strain evidence="9">JCM 32105</strain>
    </source>
</reference>